<keyword evidence="2" id="KW-1185">Reference proteome</keyword>
<proteinExistence type="predicted"/>
<dbReference type="EMBL" id="JBHRYQ010000001">
    <property type="protein sequence ID" value="MFC3810329.1"/>
    <property type="molecule type" value="Genomic_DNA"/>
</dbReference>
<comment type="caution">
    <text evidence="1">The sequence shown here is derived from an EMBL/GenBank/DDBJ whole genome shotgun (WGS) entry which is preliminary data.</text>
</comment>
<dbReference type="Proteomes" id="UP001595616">
    <property type="component" value="Unassembled WGS sequence"/>
</dbReference>
<evidence type="ECO:0000313" key="1">
    <source>
        <dbReference type="EMBL" id="MFC3810329.1"/>
    </source>
</evidence>
<gene>
    <name evidence="1" type="ORF">ACFOOI_06690</name>
</gene>
<protein>
    <submittedName>
        <fullName evidence="1">Uncharacterized protein</fullName>
    </submittedName>
</protein>
<name>A0ABV7YT16_9BACT</name>
<sequence length="51" mass="5821">MEKHLLCLTNNAAKERKGALVVEVKVTVSEKLISIFKILNNKIKNNEEQLK</sequence>
<evidence type="ECO:0000313" key="2">
    <source>
        <dbReference type="Proteomes" id="UP001595616"/>
    </source>
</evidence>
<accession>A0ABV7YT16</accession>
<dbReference type="RefSeq" id="WP_379836376.1">
    <property type="nucleotide sequence ID" value="NZ_JBHRYQ010000001.1"/>
</dbReference>
<organism evidence="1 2">
    <name type="scientific">Lacihabitans lacunae</name>
    <dbReference type="NCBI Taxonomy" id="1028214"/>
    <lineage>
        <taxon>Bacteria</taxon>
        <taxon>Pseudomonadati</taxon>
        <taxon>Bacteroidota</taxon>
        <taxon>Cytophagia</taxon>
        <taxon>Cytophagales</taxon>
        <taxon>Leadbetterellaceae</taxon>
        <taxon>Lacihabitans</taxon>
    </lineage>
</organism>
<reference evidence="2" key="1">
    <citation type="journal article" date="2019" name="Int. J. Syst. Evol. Microbiol.">
        <title>The Global Catalogue of Microorganisms (GCM) 10K type strain sequencing project: providing services to taxonomists for standard genome sequencing and annotation.</title>
        <authorList>
            <consortium name="The Broad Institute Genomics Platform"/>
            <consortium name="The Broad Institute Genome Sequencing Center for Infectious Disease"/>
            <person name="Wu L."/>
            <person name="Ma J."/>
        </authorList>
    </citation>
    <scope>NUCLEOTIDE SEQUENCE [LARGE SCALE GENOMIC DNA]</scope>
    <source>
        <strain evidence="2">CECT 7956</strain>
    </source>
</reference>